<dbReference type="STRING" id="183478.A0A364NB99"/>
<dbReference type="Pfam" id="PF00135">
    <property type="entry name" value="COesterase"/>
    <property type="match status" value="1"/>
</dbReference>
<reference evidence="3" key="1">
    <citation type="submission" date="2018-05" db="EMBL/GenBank/DDBJ databases">
        <title>Draft genome sequence of Stemphylium lycopersici strain CIDEFI 213.</title>
        <authorList>
            <person name="Medina R."/>
            <person name="Franco M.E.E."/>
            <person name="Lucentini C.G."/>
            <person name="Saparrat M.C.N."/>
            <person name="Balatti P.A."/>
        </authorList>
    </citation>
    <scope>NUCLEOTIDE SEQUENCE [LARGE SCALE GENOMIC DNA]</scope>
    <source>
        <strain evidence="3">CIDEFI 213</strain>
    </source>
</reference>
<evidence type="ECO:0000259" key="1">
    <source>
        <dbReference type="PROSITE" id="PS51186"/>
    </source>
</evidence>
<dbReference type="SUPFAM" id="SSF55729">
    <property type="entry name" value="Acyl-CoA N-acyltransferases (Nat)"/>
    <property type="match status" value="1"/>
</dbReference>
<dbReference type="EMBL" id="QGDH01000020">
    <property type="protein sequence ID" value="RAR14589.1"/>
    <property type="molecule type" value="Genomic_DNA"/>
</dbReference>
<feature type="domain" description="N-acetyltransferase" evidence="1">
    <location>
        <begin position="617"/>
        <end position="775"/>
    </location>
</feature>
<dbReference type="InterPro" id="IPR000182">
    <property type="entry name" value="GNAT_dom"/>
</dbReference>
<comment type="caution">
    <text evidence="2">The sequence shown here is derived from an EMBL/GenBank/DDBJ whole genome shotgun (WGS) entry which is preliminary data.</text>
</comment>
<dbReference type="SUPFAM" id="SSF53474">
    <property type="entry name" value="alpha/beta-Hydrolases"/>
    <property type="match status" value="1"/>
</dbReference>
<sequence length="776" mass="86217">MASLTSSRPTFTFNHAQLGPMTGVIAPDNVVQFRAIKYATIPARFKASILAETLSGKEDFTQHGYACPQTFNKDVGGGGPFPGEASPPPSDELNCLILQVNVPLLCLQSNPPPSKLPVLVYIHGGGFIFGKVDEQHSTALMVEQSILDNQPIIGASLQYRLGALGYLHTPESGNSNRALNDQRNAFLWIQKFIEGFGGDRGRVTAMGESAGSMSISAHMLSPVPASGPLFQRAIMMSGILGPATAPASLEEAGKSYEVFLKTVGIEERGQAGLQRLREMDLQMLVNASTEWRVSGKSWPPVQDEQFFGKSAGSVTWDKVPELTAKCDWVNEIILGNTGFEGLNFRGKVASATAGSFLDGITKQLGSESAELVSQAYGINPGDDQNLYETAAMRWMAPTHLLAQYLSTHTSKRSYRYIFDIRNPFPSSPWYQQPHHWVDVYYVFKTFQFRFPRQKLKDISTQHARLWVDFTNGKTPWTEYKYTGKGDEVIIVADERDGWVERSVREQENISENSWRRCEALVESWKDSMVAQSASMADEESSKALASPFAILTPRLILIPTTLAISNTSYLALYASLHADAAFCEMGFGPSFPVKAWTQDETRQIIVTRDIARSWEKRNIGDFAVGLRPTAHIDHIVSRPLVENELRARIVEDATPTTIAQACSATEWVGYAGVREATTTSMPLRTPCDPPLPAWQEMIELRYGAAPAYWGKGMAREAAEAVMLWAKCERGVKRFIAETEKANERSARVLEKMGFVRSETDYWKDEEEVEWEKKVTL</sequence>
<dbReference type="InterPro" id="IPR029058">
    <property type="entry name" value="AB_hydrolase_fold"/>
</dbReference>
<dbReference type="InterPro" id="IPR016181">
    <property type="entry name" value="Acyl_CoA_acyltransferase"/>
</dbReference>
<dbReference type="PROSITE" id="PS51186">
    <property type="entry name" value="GNAT"/>
    <property type="match status" value="1"/>
</dbReference>
<dbReference type="Proteomes" id="UP000249619">
    <property type="component" value="Unassembled WGS sequence"/>
</dbReference>
<dbReference type="Gene3D" id="3.40.50.1820">
    <property type="entry name" value="alpha/beta hydrolase"/>
    <property type="match status" value="1"/>
</dbReference>
<accession>A0A364NB99</accession>
<dbReference type="Pfam" id="PF13302">
    <property type="entry name" value="Acetyltransf_3"/>
    <property type="match status" value="1"/>
</dbReference>
<dbReference type="OrthoDB" id="6846267at2759"/>
<dbReference type="GO" id="GO:0016747">
    <property type="term" value="F:acyltransferase activity, transferring groups other than amino-acyl groups"/>
    <property type="evidence" value="ECO:0007669"/>
    <property type="project" value="InterPro"/>
</dbReference>
<name>A0A364NB99_STELY</name>
<evidence type="ECO:0000313" key="3">
    <source>
        <dbReference type="Proteomes" id="UP000249619"/>
    </source>
</evidence>
<keyword evidence="2" id="KW-0378">Hydrolase</keyword>
<dbReference type="Gene3D" id="3.40.630.30">
    <property type="match status" value="1"/>
</dbReference>
<dbReference type="AlphaFoldDB" id="A0A364NB99"/>
<keyword evidence="3" id="KW-1185">Reference proteome</keyword>
<dbReference type="GO" id="GO:0016787">
    <property type="term" value="F:hydrolase activity"/>
    <property type="evidence" value="ECO:0007669"/>
    <property type="project" value="UniProtKB-KW"/>
</dbReference>
<dbReference type="InterPro" id="IPR050309">
    <property type="entry name" value="Type-B_Carboxylest/Lipase"/>
</dbReference>
<organism evidence="2 3">
    <name type="scientific">Stemphylium lycopersici</name>
    <name type="common">Tomato gray leaf spot disease fungus</name>
    <name type="synonym">Thyrospora lycopersici</name>
    <dbReference type="NCBI Taxonomy" id="183478"/>
    <lineage>
        <taxon>Eukaryota</taxon>
        <taxon>Fungi</taxon>
        <taxon>Dikarya</taxon>
        <taxon>Ascomycota</taxon>
        <taxon>Pezizomycotina</taxon>
        <taxon>Dothideomycetes</taxon>
        <taxon>Pleosporomycetidae</taxon>
        <taxon>Pleosporales</taxon>
        <taxon>Pleosporineae</taxon>
        <taxon>Pleosporaceae</taxon>
        <taxon>Stemphylium</taxon>
    </lineage>
</organism>
<proteinExistence type="predicted"/>
<dbReference type="PANTHER" id="PTHR11559">
    <property type="entry name" value="CARBOXYLESTERASE"/>
    <property type="match status" value="1"/>
</dbReference>
<evidence type="ECO:0000313" key="2">
    <source>
        <dbReference type="EMBL" id="RAR14589.1"/>
    </source>
</evidence>
<dbReference type="InterPro" id="IPR002018">
    <property type="entry name" value="CarbesteraseB"/>
</dbReference>
<gene>
    <name evidence="2" type="ORF">DDE83_001988</name>
</gene>
<protein>
    <submittedName>
        <fullName evidence="2">Alpha/beta-hydrolase</fullName>
    </submittedName>
</protein>